<dbReference type="OrthoDB" id="122016at2"/>
<dbReference type="SUPFAM" id="SSF63562">
    <property type="entry name" value="RPB6/omega subunit-like"/>
    <property type="match status" value="1"/>
</dbReference>
<evidence type="ECO:0000313" key="12">
    <source>
        <dbReference type="EMBL" id="AEP11332.1"/>
    </source>
</evidence>
<evidence type="ECO:0000256" key="11">
    <source>
        <dbReference type="HAMAP-Rule" id="MF_00366"/>
    </source>
</evidence>
<organism evidence="12 13">
    <name type="scientific">Chloracidobacterium thermophilum (strain B)</name>
    <dbReference type="NCBI Taxonomy" id="981222"/>
    <lineage>
        <taxon>Bacteria</taxon>
        <taxon>Pseudomonadati</taxon>
        <taxon>Acidobacteriota</taxon>
        <taxon>Terriglobia</taxon>
        <taxon>Terriglobales</taxon>
        <taxon>Acidobacteriaceae</taxon>
        <taxon>Chloracidobacterium</taxon>
    </lineage>
</organism>
<dbReference type="Gene3D" id="3.90.940.10">
    <property type="match status" value="1"/>
</dbReference>
<evidence type="ECO:0000256" key="7">
    <source>
        <dbReference type="ARBA" id="ARBA00023163"/>
    </source>
</evidence>
<dbReference type="GO" id="GO:0000428">
    <property type="term" value="C:DNA-directed RNA polymerase complex"/>
    <property type="evidence" value="ECO:0007669"/>
    <property type="project" value="UniProtKB-KW"/>
</dbReference>
<dbReference type="NCBIfam" id="TIGR00690">
    <property type="entry name" value="rpoZ"/>
    <property type="match status" value="1"/>
</dbReference>
<keyword evidence="6 11" id="KW-0548">Nucleotidyltransferase</keyword>
<evidence type="ECO:0000313" key="13">
    <source>
        <dbReference type="Proteomes" id="UP000006791"/>
    </source>
</evidence>
<dbReference type="SMART" id="SM01409">
    <property type="entry name" value="RNA_pol_Rpb6"/>
    <property type="match status" value="1"/>
</dbReference>
<dbReference type="EMBL" id="CP002514">
    <property type="protein sequence ID" value="AEP11332.1"/>
    <property type="molecule type" value="Genomic_DNA"/>
</dbReference>
<dbReference type="GO" id="GO:0003677">
    <property type="term" value="F:DNA binding"/>
    <property type="evidence" value="ECO:0007669"/>
    <property type="project" value="UniProtKB-UniRule"/>
</dbReference>
<evidence type="ECO:0000256" key="1">
    <source>
        <dbReference type="ARBA" id="ARBA00006711"/>
    </source>
</evidence>
<evidence type="ECO:0000256" key="9">
    <source>
        <dbReference type="ARBA" id="ARBA00030998"/>
    </source>
</evidence>
<keyword evidence="13" id="KW-1185">Reference proteome</keyword>
<dbReference type="GO" id="GO:0006351">
    <property type="term" value="P:DNA-templated transcription"/>
    <property type="evidence" value="ECO:0007669"/>
    <property type="project" value="UniProtKB-UniRule"/>
</dbReference>
<evidence type="ECO:0000256" key="6">
    <source>
        <dbReference type="ARBA" id="ARBA00022695"/>
    </source>
</evidence>
<gene>
    <name evidence="11" type="primary">rpoZ</name>
    <name evidence="12" type="ordered locus">Cabther_A0574</name>
</gene>
<comment type="catalytic activity">
    <reaction evidence="10 11">
        <text>RNA(n) + a ribonucleoside 5'-triphosphate = RNA(n+1) + diphosphate</text>
        <dbReference type="Rhea" id="RHEA:21248"/>
        <dbReference type="Rhea" id="RHEA-COMP:14527"/>
        <dbReference type="Rhea" id="RHEA-COMP:17342"/>
        <dbReference type="ChEBI" id="CHEBI:33019"/>
        <dbReference type="ChEBI" id="CHEBI:61557"/>
        <dbReference type="ChEBI" id="CHEBI:140395"/>
        <dbReference type="EC" id="2.7.7.6"/>
    </reaction>
</comment>
<proteinExistence type="inferred from homology"/>
<dbReference type="STRING" id="981222.Cabther_A0574"/>
<evidence type="ECO:0000256" key="5">
    <source>
        <dbReference type="ARBA" id="ARBA00022679"/>
    </source>
</evidence>
<evidence type="ECO:0000256" key="2">
    <source>
        <dbReference type="ARBA" id="ARBA00012418"/>
    </source>
</evidence>
<dbReference type="Pfam" id="PF01192">
    <property type="entry name" value="RNA_pol_Rpb6"/>
    <property type="match status" value="1"/>
</dbReference>
<evidence type="ECO:0000256" key="10">
    <source>
        <dbReference type="ARBA" id="ARBA00048552"/>
    </source>
</evidence>
<dbReference type="EC" id="2.7.7.6" evidence="2 11"/>
<dbReference type="GO" id="GO:0003899">
    <property type="term" value="F:DNA-directed RNA polymerase activity"/>
    <property type="evidence" value="ECO:0007669"/>
    <property type="project" value="UniProtKB-UniRule"/>
</dbReference>
<comment type="similarity">
    <text evidence="1 11">Belongs to the RNA polymerase subunit omega family.</text>
</comment>
<dbReference type="InterPro" id="IPR003716">
    <property type="entry name" value="DNA-dir_RNA_pol_omega"/>
</dbReference>
<dbReference type="RefSeq" id="WP_014099070.1">
    <property type="nucleotide sequence ID" value="NC_016024.1"/>
</dbReference>
<evidence type="ECO:0000256" key="4">
    <source>
        <dbReference type="ARBA" id="ARBA00022478"/>
    </source>
</evidence>
<dbReference type="HAMAP" id="MF_00366">
    <property type="entry name" value="RNApol_bact_RpoZ"/>
    <property type="match status" value="1"/>
</dbReference>
<dbReference type="InterPro" id="IPR006110">
    <property type="entry name" value="Pol_omega/Rpo6/RPB6"/>
</dbReference>
<reference evidence="12 13" key="1">
    <citation type="journal article" date="2012" name="Environ. Microbiol.">
        <title>Complete genome of Candidatus Chloracidobacterium thermophilum, a chlorophyll-based photoheterotroph belonging to the phylum Acidobacteria.</title>
        <authorList>
            <person name="Garcia Costas A.M."/>
            <person name="Liu Z."/>
            <person name="Tomsho L.P."/>
            <person name="Schuster S.C."/>
            <person name="Ward D.M."/>
            <person name="Bryant D.A."/>
        </authorList>
    </citation>
    <scope>NUCLEOTIDE SEQUENCE [LARGE SCALE GENOMIC DNA]</scope>
    <source>
        <strain evidence="12 13">B</strain>
    </source>
</reference>
<evidence type="ECO:0000256" key="3">
    <source>
        <dbReference type="ARBA" id="ARBA00013725"/>
    </source>
</evidence>
<comment type="subunit">
    <text evidence="11">The RNAP catalytic core consists of 2 alpha, 1 beta, 1 beta' and 1 omega subunit. When a sigma factor is associated with the core the holoenzyme is formed, which can initiate transcription.</text>
</comment>
<sequence>MTTPTTTSEKETKEGRIYRFPDSKYRLILVAAARSKQLQKGHEPRLRSTSHKPTRIALEEVSRGLVPFEVLPPRESKIPHHEDGIISV</sequence>
<dbReference type="HOGENOM" id="CLU_2463487_0_0_0"/>
<dbReference type="InterPro" id="IPR036161">
    <property type="entry name" value="RPB6/omega-like_sf"/>
</dbReference>
<protein>
    <recommendedName>
        <fullName evidence="3 11">DNA-directed RNA polymerase subunit omega</fullName>
        <shortName evidence="11">RNAP omega subunit</shortName>
        <ecNumber evidence="2 11">2.7.7.6</ecNumber>
    </recommendedName>
    <alternativeName>
        <fullName evidence="9 11">RNA polymerase omega subunit</fullName>
    </alternativeName>
    <alternativeName>
        <fullName evidence="8 11">Transcriptase subunit omega</fullName>
    </alternativeName>
</protein>
<keyword evidence="7 11" id="KW-0804">Transcription</keyword>
<comment type="function">
    <text evidence="11">Promotes RNA polymerase assembly. Latches the N- and C-terminal regions of the beta' subunit thereby facilitating its interaction with the beta and alpha subunits.</text>
</comment>
<accession>G2LEB2</accession>
<dbReference type="AlphaFoldDB" id="G2LEB2"/>
<keyword evidence="5 11" id="KW-0808">Transferase</keyword>
<name>G2LEB2_CHLTF</name>
<dbReference type="KEGG" id="ctm:Cabther_A0574"/>
<evidence type="ECO:0000256" key="8">
    <source>
        <dbReference type="ARBA" id="ARBA00029924"/>
    </source>
</evidence>
<dbReference type="Proteomes" id="UP000006791">
    <property type="component" value="Chromosome 1"/>
</dbReference>
<keyword evidence="4 11" id="KW-0240">DNA-directed RNA polymerase</keyword>